<keyword evidence="4" id="KW-0411">Iron-sulfur</keyword>
<keyword evidence="7" id="KW-1185">Reference proteome</keyword>
<keyword evidence="2" id="KW-0479">Metal-binding</keyword>
<accession>A0A498C5I8</accession>
<evidence type="ECO:0000256" key="4">
    <source>
        <dbReference type="ARBA" id="ARBA00023014"/>
    </source>
</evidence>
<evidence type="ECO:0000313" key="7">
    <source>
        <dbReference type="Proteomes" id="UP000275461"/>
    </source>
</evidence>
<feature type="domain" description="4Fe-4S ferredoxin-type" evidence="5">
    <location>
        <begin position="84"/>
        <end position="113"/>
    </location>
</feature>
<dbReference type="PROSITE" id="PS51379">
    <property type="entry name" value="4FE4S_FER_2"/>
    <property type="match status" value="3"/>
</dbReference>
<dbReference type="PROSITE" id="PS00198">
    <property type="entry name" value="4FE4S_FER_1"/>
    <property type="match status" value="1"/>
</dbReference>
<sequence>MSEKRYVMLADVTRCINCKACVVACRAEWDTPLGHSRDWVAEVEDTDDNGMPVLDFFPGRCQHCENAPCVSACPTGAAWQRDDGIVLVDDPLCSGCELCVPACPYDARWLNPETGTISKCTFCQPRVDEGLQPACVETCVGGALHFGDANDPDSEVSKLLAEKEWVQLTTEAVPASTNHYYYTGGKPLPKEVLPRPVQQSIQEKAISDVVNPTAKIGLGAMVATFAGAGLKKLIDRRNELSGDERPAEHGREEQ</sequence>
<evidence type="ECO:0000259" key="5">
    <source>
        <dbReference type="PROSITE" id="PS51379"/>
    </source>
</evidence>
<feature type="domain" description="4Fe-4S ferredoxin-type" evidence="5">
    <location>
        <begin position="6"/>
        <end position="35"/>
    </location>
</feature>
<gene>
    <name evidence="6" type="ORF">DFR31_0990</name>
</gene>
<keyword evidence="3" id="KW-0408">Iron</keyword>
<dbReference type="InterPro" id="IPR017900">
    <property type="entry name" value="4Fe4S_Fe_S_CS"/>
</dbReference>
<dbReference type="GO" id="GO:0051539">
    <property type="term" value="F:4 iron, 4 sulfur cluster binding"/>
    <property type="evidence" value="ECO:0007669"/>
    <property type="project" value="UniProtKB-KW"/>
</dbReference>
<proteinExistence type="predicted"/>
<dbReference type="CDD" id="cd10551">
    <property type="entry name" value="PsrB"/>
    <property type="match status" value="1"/>
</dbReference>
<evidence type="ECO:0000256" key="3">
    <source>
        <dbReference type="ARBA" id="ARBA00023004"/>
    </source>
</evidence>
<dbReference type="AlphaFoldDB" id="A0A498C5I8"/>
<dbReference type="Gene3D" id="3.30.70.20">
    <property type="match status" value="2"/>
</dbReference>
<dbReference type="Proteomes" id="UP000275461">
    <property type="component" value="Unassembled WGS sequence"/>
</dbReference>
<dbReference type="InterPro" id="IPR017896">
    <property type="entry name" value="4Fe4S_Fe-S-bd"/>
</dbReference>
<protein>
    <submittedName>
        <fullName evidence="6">Tetrathionate reductase subunit B</fullName>
    </submittedName>
</protein>
<dbReference type="SUPFAM" id="SSF54862">
    <property type="entry name" value="4Fe-4S ferredoxins"/>
    <property type="match status" value="1"/>
</dbReference>
<dbReference type="GO" id="GO:0046872">
    <property type="term" value="F:metal ion binding"/>
    <property type="evidence" value="ECO:0007669"/>
    <property type="project" value="UniProtKB-KW"/>
</dbReference>
<evidence type="ECO:0000313" key="6">
    <source>
        <dbReference type="EMBL" id="RLK51075.1"/>
    </source>
</evidence>
<dbReference type="RefSeq" id="WP_121441515.1">
    <property type="nucleotide sequence ID" value="NZ_RCDA01000001.1"/>
</dbReference>
<dbReference type="EMBL" id="RCDA01000001">
    <property type="protein sequence ID" value="RLK51075.1"/>
    <property type="molecule type" value="Genomic_DNA"/>
</dbReference>
<dbReference type="InterPro" id="IPR050954">
    <property type="entry name" value="ET_IronSulfur_Cluster-Binding"/>
</dbReference>
<name>A0A498C5I8_9GAMM</name>
<dbReference type="OrthoDB" id="9779457at2"/>
<evidence type="ECO:0000256" key="2">
    <source>
        <dbReference type="ARBA" id="ARBA00022723"/>
    </source>
</evidence>
<comment type="caution">
    <text evidence="6">The sequence shown here is derived from an EMBL/GenBank/DDBJ whole genome shotgun (WGS) entry which is preliminary data.</text>
</comment>
<dbReference type="PANTHER" id="PTHR43177">
    <property type="entry name" value="PROTEIN NRFC"/>
    <property type="match status" value="1"/>
</dbReference>
<reference evidence="6 7" key="1">
    <citation type="submission" date="2018-10" db="EMBL/GenBank/DDBJ databases">
        <title>Genomic Encyclopedia of Type Strains, Phase IV (KMG-IV): sequencing the most valuable type-strain genomes for metagenomic binning, comparative biology and taxonomic classification.</title>
        <authorList>
            <person name="Goeker M."/>
        </authorList>
    </citation>
    <scope>NUCLEOTIDE SEQUENCE [LARGE SCALE GENOMIC DNA]</scope>
    <source>
        <strain evidence="6 7">DSM 12769</strain>
    </source>
</reference>
<keyword evidence="1" id="KW-0004">4Fe-4S</keyword>
<organism evidence="6 7">
    <name type="scientific">Alkalispirillum mobile</name>
    <dbReference type="NCBI Taxonomy" id="85925"/>
    <lineage>
        <taxon>Bacteria</taxon>
        <taxon>Pseudomonadati</taxon>
        <taxon>Pseudomonadota</taxon>
        <taxon>Gammaproteobacteria</taxon>
        <taxon>Chromatiales</taxon>
        <taxon>Ectothiorhodospiraceae</taxon>
        <taxon>Alkalispirillum</taxon>
    </lineage>
</organism>
<dbReference type="Pfam" id="PF13247">
    <property type="entry name" value="Fer4_11"/>
    <property type="match status" value="1"/>
</dbReference>
<evidence type="ECO:0000256" key="1">
    <source>
        <dbReference type="ARBA" id="ARBA00022485"/>
    </source>
</evidence>
<feature type="domain" description="4Fe-4S ferredoxin-type" evidence="5">
    <location>
        <begin position="50"/>
        <end position="83"/>
    </location>
</feature>
<dbReference type="PANTHER" id="PTHR43177:SF3">
    <property type="entry name" value="PROTEIN NRFC HOMOLOG"/>
    <property type="match status" value="1"/>
</dbReference>